<evidence type="ECO:0000313" key="3">
    <source>
        <dbReference type="Proteomes" id="UP000268007"/>
    </source>
</evidence>
<dbReference type="EMBL" id="RBKU01000001">
    <property type="protein sequence ID" value="RKR85604.1"/>
    <property type="molecule type" value="Genomic_DNA"/>
</dbReference>
<sequence>MVFMVHPEQYLNKFSLLLLATLLFACSQKPASMGIIPMADISLKQRQGTLYFKGVPFNGTTFELFDNGDTAKAVPYVNGKENGIMQWWHPNKQLAQKRLFVNGRKEGVHMGWWPNGKKQFEYHFTNDEYEGEVKEWFSNGTVFRIFHYAAGHEAGSQKMWWEDGKIRANYVIVNGEKFGLFGQKLCVNDVKN</sequence>
<evidence type="ECO:0000256" key="1">
    <source>
        <dbReference type="SAM" id="SignalP"/>
    </source>
</evidence>
<dbReference type="Pfam" id="PF07661">
    <property type="entry name" value="MORN_2"/>
    <property type="match status" value="3"/>
</dbReference>
<dbReference type="AlphaFoldDB" id="A0A495JB25"/>
<dbReference type="Proteomes" id="UP000268007">
    <property type="component" value="Unassembled WGS sequence"/>
</dbReference>
<feature type="chain" id="PRO_5019795511" evidence="1">
    <location>
        <begin position="32"/>
        <end position="192"/>
    </location>
</feature>
<dbReference type="SUPFAM" id="SSF82185">
    <property type="entry name" value="Histone H3 K4-specific methyltransferase SET7/9 N-terminal domain"/>
    <property type="match status" value="1"/>
</dbReference>
<reference evidence="2 3" key="1">
    <citation type="submission" date="2018-10" db="EMBL/GenBank/DDBJ databases">
        <title>Genomic Encyclopedia of Archaeal and Bacterial Type Strains, Phase II (KMG-II): from individual species to whole genera.</title>
        <authorList>
            <person name="Goeker M."/>
        </authorList>
    </citation>
    <scope>NUCLEOTIDE SEQUENCE [LARGE SCALE GENOMIC DNA]</scope>
    <source>
        <strain evidence="2 3">DSM 18602</strain>
    </source>
</reference>
<name>A0A495JB25_9SPHI</name>
<evidence type="ECO:0000313" key="2">
    <source>
        <dbReference type="EMBL" id="RKR85604.1"/>
    </source>
</evidence>
<accession>A0A495JB25</accession>
<keyword evidence="1" id="KW-0732">Signal</keyword>
<proteinExistence type="predicted"/>
<feature type="signal peptide" evidence="1">
    <location>
        <begin position="1"/>
        <end position="31"/>
    </location>
</feature>
<dbReference type="InterPro" id="IPR011652">
    <property type="entry name" value="MORN_2"/>
</dbReference>
<organism evidence="2 3">
    <name type="scientific">Mucilaginibacter gracilis</name>
    <dbReference type="NCBI Taxonomy" id="423350"/>
    <lineage>
        <taxon>Bacteria</taxon>
        <taxon>Pseudomonadati</taxon>
        <taxon>Bacteroidota</taxon>
        <taxon>Sphingobacteriia</taxon>
        <taxon>Sphingobacteriales</taxon>
        <taxon>Sphingobacteriaceae</taxon>
        <taxon>Mucilaginibacter</taxon>
    </lineage>
</organism>
<dbReference type="Gene3D" id="3.90.930.1">
    <property type="match status" value="1"/>
</dbReference>
<protein>
    <submittedName>
        <fullName evidence="2">MORN repeat protein</fullName>
    </submittedName>
</protein>
<gene>
    <name evidence="2" type="ORF">BDD43_5875</name>
</gene>
<comment type="caution">
    <text evidence="2">The sequence shown here is derived from an EMBL/GenBank/DDBJ whole genome shotgun (WGS) entry which is preliminary data.</text>
</comment>
<keyword evidence="3" id="KW-1185">Reference proteome</keyword>